<dbReference type="Pfam" id="PF02416">
    <property type="entry name" value="TatA_B_E"/>
    <property type="match status" value="1"/>
</dbReference>
<keyword evidence="7 9" id="KW-0811">Translocation</keyword>
<dbReference type="Gene3D" id="1.20.5.3310">
    <property type="match status" value="1"/>
</dbReference>
<dbReference type="GO" id="GO:0008320">
    <property type="term" value="F:protein transmembrane transporter activity"/>
    <property type="evidence" value="ECO:0007669"/>
    <property type="project" value="UniProtKB-UniRule"/>
</dbReference>
<dbReference type="RefSeq" id="WP_109827490.1">
    <property type="nucleotide sequence ID" value="NZ_CP029494.1"/>
</dbReference>
<dbReference type="GO" id="GO:0033281">
    <property type="term" value="C:TAT protein transport complex"/>
    <property type="evidence" value="ECO:0007669"/>
    <property type="project" value="UniProtKB-UniRule"/>
</dbReference>
<evidence type="ECO:0000313" key="11">
    <source>
        <dbReference type="Proteomes" id="UP000245368"/>
    </source>
</evidence>
<evidence type="ECO:0000256" key="7">
    <source>
        <dbReference type="ARBA" id="ARBA00023010"/>
    </source>
</evidence>
<comment type="subunit">
    <text evidence="9">Forms a complex with TatC.</text>
</comment>
<dbReference type="EMBL" id="CP029494">
    <property type="protein sequence ID" value="AWN23762.1"/>
    <property type="molecule type" value="Genomic_DNA"/>
</dbReference>
<dbReference type="Proteomes" id="UP000245368">
    <property type="component" value="Chromosome"/>
</dbReference>
<protein>
    <recommendedName>
        <fullName evidence="9">Sec-independent protein translocase protein TatA</fullName>
    </recommendedName>
</protein>
<comment type="function">
    <text evidence="9">Part of the twin-arginine translocation (Tat) system that transports large folded proteins containing a characteristic twin-arginine motif in their signal peptide across membranes. TatA could form the protein-conducting channel of the Tat system.</text>
</comment>
<proteinExistence type="inferred from homology"/>
<dbReference type="PANTHER" id="PTHR42982:SF1">
    <property type="entry name" value="SEC-INDEPENDENT PROTEIN TRANSLOCASE PROTEIN TATA"/>
    <property type="match status" value="1"/>
</dbReference>
<dbReference type="InterPro" id="IPR006312">
    <property type="entry name" value="TatA/E"/>
</dbReference>
<evidence type="ECO:0000256" key="9">
    <source>
        <dbReference type="HAMAP-Rule" id="MF_00236"/>
    </source>
</evidence>
<keyword evidence="5 9" id="KW-0653">Protein transport</keyword>
<evidence type="ECO:0000256" key="3">
    <source>
        <dbReference type="ARBA" id="ARBA00022475"/>
    </source>
</evidence>
<keyword evidence="4 9" id="KW-0812">Transmembrane</keyword>
<gene>
    <name evidence="9" type="primary">tatA</name>
    <name evidence="10" type="ORF">DKM44_11420</name>
</gene>
<sequence length="60" mass="6500">MGPIELILILVVVVLLFGAKKIPEIAKGLGQGIKEFKTTTKEPINPDTTVVVTPRRDSDV</sequence>
<evidence type="ECO:0000256" key="1">
    <source>
        <dbReference type="ARBA" id="ARBA00004162"/>
    </source>
</evidence>
<dbReference type="KEGG" id="dez:DKM44_11420"/>
<dbReference type="AlphaFoldDB" id="A0A2Z3JFE7"/>
<dbReference type="GO" id="GO:0043953">
    <property type="term" value="P:protein transport by the Tat complex"/>
    <property type="evidence" value="ECO:0007669"/>
    <property type="project" value="UniProtKB-UniRule"/>
</dbReference>
<dbReference type="OrthoDB" id="72155at2"/>
<dbReference type="PANTHER" id="PTHR42982">
    <property type="entry name" value="SEC-INDEPENDENT PROTEIN TRANSLOCASE PROTEIN TATA"/>
    <property type="match status" value="1"/>
</dbReference>
<organism evidence="10 11">
    <name type="scientific">Deinococcus irradiatisoli</name>
    <dbReference type="NCBI Taxonomy" id="2202254"/>
    <lineage>
        <taxon>Bacteria</taxon>
        <taxon>Thermotogati</taxon>
        <taxon>Deinococcota</taxon>
        <taxon>Deinococci</taxon>
        <taxon>Deinococcales</taxon>
        <taxon>Deinococcaceae</taxon>
        <taxon>Deinococcus</taxon>
    </lineage>
</organism>
<name>A0A2Z3JFE7_9DEIO</name>
<evidence type="ECO:0000256" key="2">
    <source>
        <dbReference type="ARBA" id="ARBA00022448"/>
    </source>
</evidence>
<comment type="subcellular location">
    <subcellularLocation>
        <location evidence="1 9">Cell membrane</location>
        <topology evidence="1 9">Single-pass membrane protein</topology>
    </subcellularLocation>
</comment>
<dbReference type="NCBIfam" id="TIGR01411">
    <property type="entry name" value="tatAE"/>
    <property type="match status" value="1"/>
</dbReference>
<keyword evidence="8 9" id="KW-0472">Membrane</keyword>
<evidence type="ECO:0000256" key="6">
    <source>
        <dbReference type="ARBA" id="ARBA00022989"/>
    </source>
</evidence>
<evidence type="ECO:0000256" key="8">
    <source>
        <dbReference type="ARBA" id="ARBA00023136"/>
    </source>
</evidence>
<keyword evidence="6 9" id="KW-1133">Transmembrane helix</keyword>
<evidence type="ECO:0000256" key="4">
    <source>
        <dbReference type="ARBA" id="ARBA00022692"/>
    </source>
</evidence>
<keyword evidence="3 9" id="KW-1003">Cell membrane</keyword>
<accession>A0A2Z3JFE7</accession>
<evidence type="ECO:0000256" key="5">
    <source>
        <dbReference type="ARBA" id="ARBA00022927"/>
    </source>
</evidence>
<evidence type="ECO:0000313" key="10">
    <source>
        <dbReference type="EMBL" id="AWN23762.1"/>
    </source>
</evidence>
<keyword evidence="2 9" id="KW-0813">Transport</keyword>
<keyword evidence="11" id="KW-1185">Reference proteome</keyword>
<dbReference type="InterPro" id="IPR003369">
    <property type="entry name" value="TatA/B/E"/>
</dbReference>
<comment type="similarity">
    <text evidence="9">Belongs to the TatA/E family.</text>
</comment>
<dbReference type="HAMAP" id="MF_00236">
    <property type="entry name" value="TatA_E"/>
    <property type="match status" value="1"/>
</dbReference>
<reference evidence="10 11" key="1">
    <citation type="submission" date="2018-05" db="EMBL/GenBank/DDBJ databases">
        <title>Complete Genome Sequence of Deinococcus sp. strain 17bor-2.</title>
        <authorList>
            <person name="Srinivasan S."/>
        </authorList>
    </citation>
    <scope>NUCLEOTIDE SEQUENCE [LARGE SCALE GENOMIC DNA]</scope>
    <source>
        <strain evidence="10 11">17bor-2</strain>
    </source>
</reference>